<dbReference type="SUPFAM" id="SSF57667">
    <property type="entry name" value="beta-beta-alpha zinc fingers"/>
    <property type="match status" value="5"/>
</dbReference>
<gene>
    <name evidence="16" type="primary">LOC115886259</name>
</gene>
<evidence type="ECO:0000256" key="4">
    <source>
        <dbReference type="ARBA" id="ARBA00022737"/>
    </source>
</evidence>
<feature type="domain" description="C2H2-type" evidence="13">
    <location>
        <begin position="334"/>
        <end position="361"/>
    </location>
</feature>
<dbReference type="GO" id="GO:0000978">
    <property type="term" value="F:RNA polymerase II cis-regulatory region sequence-specific DNA binding"/>
    <property type="evidence" value="ECO:0007669"/>
    <property type="project" value="TreeGrafter"/>
</dbReference>
<evidence type="ECO:0000313" key="16">
    <source>
        <dbReference type="RefSeq" id="XP_030761211.1"/>
    </source>
</evidence>
<dbReference type="GO" id="GO:0005654">
    <property type="term" value="C:nucleoplasm"/>
    <property type="evidence" value="ECO:0007669"/>
    <property type="project" value="TreeGrafter"/>
</dbReference>
<feature type="binding site" evidence="12">
    <location>
        <position position="54"/>
    </location>
    <ligand>
        <name>Zn(2+)</name>
        <dbReference type="ChEBI" id="CHEBI:29105"/>
    </ligand>
</feature>
<dbReference type="FunFam" id="3.30.160.60:FF:000624">
    <property type="entry name" value="zinc finger protein 697"/>
    <property type="match status" value="2"/>
</dbReference>
<dbReference type="SMART" id="SM00355">
    <property type="entry name" value="ZnF_C2H2"/>
    <property type="match status" value="9"/>
</dbReference>
<dbReference type="SUPFAM" id="SSF57716">
    <property type="entry name" value="Glucocorticoid receptor-like (DNA-binding domain)"/>
    <property type="match status" value="1"/>
</dbReference>
<evidence type="ECO:0000256" key="12">
    <source>
        <dbReference type="PROSITE-ProRule" id="PRU01263"/>
    </source>
</evidence>
<feature type="domain" description="C2H2-type" evidence="13">
    <location>
        <begin position="163"/>
        <end position="191"/>
    </location>
</feature>
<keyword evidence="15" id="KW-1185">Reference proteome</keyword>
<proteinExistence type="predicted"/>
<dbReference type="GO" id="GO:0003682">
    <property type="term" value="F:chromatin binding"/>
    <property type="evidence" value="ECO:0007669"/>
    <property type="project" value="UniProtKB-ARBA"/>
</dbReference>
<dbReference type="PANTHER" id="PTHR24399:SF23">
    <property type="entry name" value="C2H2-TYPE DOMAIN-CONTAINING PROTEIN"/>
    <property type="match status" value="1"/>
</dbReference>
<dbReference type="GO" id="GO:0048598">
    <property type="term" value="P:embryonic morphogenesis"/>
    <property type="evidence" value="ECO:0007669"/>
    <property type="project" value="UniProtKB-ARBA"/>
</dbReference>
<organism evidence="15 16">
    <name type="scientific">Sitophilus oryzae</name>
    <name type="common">Rice weevil</name>
    <name type="synonym">Curculio oryzae</name>
    <dbReference type="NCBI Taxonomy" id="7048"/>
    <lineage>
        <taxon>Eukaryota</taxon>
        <taxon>Metazoa</taxon>
        <taxon>Ecdysozoa</taxon>
        <taxon>Arthropoda</taxon>
        <taxon>Hexapoda</taxon>
        <taxon>Insecta</taxon>
        <taxon>Pterygota</taxon>
        <taxon>Neoptera</taxon>
        <taxon>Endopterygota</taxon>
        <taxon>Coleoptera</taxon>
        <taxon>Polyphaga</taxon>
        <taxon>Cucujiformia</taxon>
        <taxon>Curculionidae</taxon>
        <taxon>Dryophthorinae</taxon>
        <taxon>Sitophilus</taxon>
    </lineage>
</organism>
<evidence type="ECO:0000256" key="10">
    <source>
        <dbReference type="ARBA" id="ARBA00023242"/>
    </source>
</evidence>
<dbReference type="GeneID" id="115886259"/>
<keyword evidence="2" id="KW-1017">Isopeptide bond</keyword>
<name>A0A6J2YCY7_SITOR</name>
<feature type="binding site" evidence="12">
    <location>
        <position position="5"/>
    </location>
    <ligand>
        <name>Zn(2+)</name>
        <dbReference type="ChEBI" id="CHEBI:29105"/>
    </ligand>
</feature>
<evidence type="ECO:0000256" key="2">
    <source>
        <dbReference type="ARBA" id="ARBA00022499"/>
    </source>
</evidence>
<protein>
    <submittedName>
        <fullName evidence="16">Zinc finger protein 726-like isoform X1</fullName>
    </submittedName>
</protein>
<dbReference type="Pfam" id="PF00096">
    <property type="entry name" value="zf-C2H2"/>
    <property type="match status" value="4"/>
</dbReference>
<keyword evidence="4" id="KW-0677">Repeat</keyword>
<dbReference type="GO" id="GO:0008270">
    <property type="term" value="F:zinc ion binding"/>
    <property type="evidence" value="ECO:0007669"/>
    <property type="project" value="UniProtKB-UniRule"/>
</dbReference>
<evidence type="ECO:0000256" key="9">
    <source>
        <dbReference type="ARBA" id="ARBA00023163"/>
    </source>
</evidence>
<keyword evidence="7" id="KW-0832">Ubl conjugation</keyword>
<dbReference type="KEGG" id="soy:115886259"/>
<dbReference type="OrthoDB" id="8119626at2759"/>
<feature type="domain" description="C2H2-type" evidence="13">
    <location>
        <begin position="362"/>
        <end position="389"/>
    </location>
</feature>
<dbReference type="InParanoid" id="A0A6J2YCY7"/>
<dbReference type="InterPro" id="IPR012934">
    <property type="entry name" value="Znf_AD"/>
</dbReference>
<feature type="domain" description="C2H2-type" evidence="13">
    <location>
        <begin position="191"/>
        <end position="218"/>
    </location>
</feature>
<sequence length="425" mass="50177">MVRKCRICMIELDEINSINLTYNCTDGLTVLQKLVEVSSVNIPENDTLGSQYICRTCFCKLEDCYIFRNLIISSESKFRALECKTTMLDLESIENSIVNDINSINNYDNEKFDPLSDVLYNDLEKDQENVRACDEFFSDKLNNTLDSEEEKKFEITAIKERLYKCGECCKSFKKCDHLRVHMMYKHCAKQFQCNVCYKKFARKYDLAYHHRVHTGERPYKCETCGKSFGSSNYFNIHKKIHSGVRKHKCEHCQSAFVNSEQLQIHVRQKHTGEKPYMCESCSRTFTSSSTLHRHKRDVHGEKVPCPQCSRLFSRRVLSEHLKRHREKEAGIKKFSCEECDKKFTCYSSKKRHMAIHSGEKAFKCEVCKKRFNQKNTLQSHMRVHSEAMPYHCELCIKNFRYKHHLRIHMENYHKSDENINTNLCL</sequence>
<evidence type="ECO:0000256" key="6">
    <source>
        <dbReference type="ARBA" id="ARBA00022833"/>
    </source>
</evidence>
<feature type="domain" description="ZAD" evidence="14">
    <location>
        <begin position="3"/>
        <end position="81"/>
    </location>
</feature>
<evidence type="ECO:0000256" key="3">
    <source>
        <dbReference type="ARBA" id="ARBA00022723"/>
    </source>
</evidence>
<keyword evidence="3 12" id="KW-0479">Metal-binding</keyword>
<feature type="domain" description="C2H2-type" evidence="13">
    <location>
        <begin position="390"/>
        <end position="418"/>
    </location>
</feature>
<feature type="domain" description="C2H2-type" evidence="13">
    <location>
        <begin position="247"/>
        <end position="275"/>
    </location>
</feature>
<dbReference type="FunFam" id="3.30.160.60:FF:000100">
    <property type="entry name" value="Zinc finger 45-like"/>
    <property type="match status" value="1"/>
</dbReference>
<dbReference type="InterPro" id="IPR036236">
    <property type="entry name" value="Znf_C2H2_sf"/>
</dbReference>
<feature type="domain" description="C2H2-type" evidence="13">
    <location>
        <begin position="219"/>
        <end position="246"/>
    </location>
</feature>
<dbReference type="Pfam" id="PF07776">
    <property type="entry name" value="zf-AD"/>
    <property type="match status" value="1"/>
</dbReference>
<accession>A0A6J2YCY7</accession>
<feature type="binding site" evidence="12">
    <location>
        <position position="57"/>
    </location>
    <ligand>
        <name>Zn(2+)</name>
        <dbReference type="ChEBI" id="CHEBI:29105"/>
    </ligand>
</feature>
<evidence type="ECO:0000256" key="7">
    <source>
        <dbReference type="ARBA" id="ARBA00022843"/>
    </source>
</evidence>
<feature type="domain" description="C2H2-type" evidence="13">
    <location>
        <begin position="276"/>
        <end position="304"/>
    </location>
</feature>
<comment type="subcellular location">
    <subcellularLocation>
        <location evidence="1">Nucleus</location>
    </subcellularLocation>
</comment>
<evidence type="ECO:0000313" key="15">
    <source>
        <dbReference type="Proteomes" id="UP000504635"/>
    </source>
</evidence>
<keyword evidence="5 11" id="KW-0863">Zinc-finger</keyword>
<evidence type="ECO:0000259" key="14">
    <source>
        <dbReference type="PROSITE" id="PS51915"/>
    </source>
</evidence>
<dbReference type="PROSITE" id="PS51915">
    <property type="entry name" value="ZAD"/>
    <property type="match status" value="1"/>
</dbReference>
<keyword evidence="6 12" id="KW-0862">Zinc</keyword>
<dbReference type="Proteomes" id="UP000504635">
    <property type="component" value="Unplaced"/>
</dbReference>
<evidence type="ECO:0000256" key="1">
    <source>
        <dbReference type="ARBA" id="ARBA00004123"/>
    </source>
</evidence>
<dbReference type="FunFam" id="3.30.160.60:FF:000303">
    <property type="entry name" value="Zinc finger protein 41"/>
    <property type="match status" value="1"/>
</dbReference>
<dbReference type="RefSeq" id="XP_030761211.1">
    <property type="nucleotide sequence ID" value="XM_030905351.1"/>
</dbReference>
<dbReference type="PROSITE" id="PS00028">
    <property type="entry name" value="ZINC_FINGER_C2H2_1"/>
    <property type="match status" value="8"/>
</dbReference>
<dbReference type="Gene3D" id="3.30.160.60">
    <property type="entry name" value="Classic Zinc Finger"/>
    <property type="match status" value="7"/>
</dbReference>
<keyword evidence="9" id="KW-0804">Transcription</keyword>
<dbReference type="GO" id="GO:0040029">
    <property type="term" value="P:epigenetic regulation of gene expression"/>
    <property type="evidence" value="ECO:0007669"/>
    <property type="project" value="UniProtKB-ARBA"/>
</dbReference>
<dbReference type="Gene3D" id="3.40.1800.20">
    <property type="match status" value="1"/>
</dbReference>
<evidence type="ECO:0000256" key="11">
    <source>
        <dbReference type="PROSITE-ProRule" id="PRU00042"/>
    </source>
</evidence>
<evidence type="ECO:0000256" key="8">
    <source>
        <dbReference type="ARBA" id="ARBA00023015"/>
    </source>
</evidence>
<dbReference type="InterPro" id="IPR013087">
    <property type="entry name" value="Znf_C2H2_type"/>
</dbReference>
<keyword evidence="8" id="KW-0805">Transcription regulation</keyword>
<dbReference type="GO" id="GO:0000785">
    <property type="term" value="C:chromatin"/>
    <property type="evidence" value="ECO:0007669"/>
    <property type="project" value="UniProtKB-ARBA"/>
</dbReference>
<evidence type="ECO:0000256" key="5">
    <source>
        <dbReference type="ARBA" id="ARBA00022771"/>
    </source>
</evidence>
<dbReference type="AlphaFoldDB" id="A0A6J2YCY7"/>
<keyword evidence="10" id="KW-0539">Nucleus</keyword>
<dbReference type="PROSITE" id="PS50157">
    <property type="entry name" value="ZINC_FINGER_C2H2_2"/>
    <property type="match status" value="8"/>
</dbReference>
<dbReference type="GO" id="GO:0001227">
    <property type="term" value="F:DNA-binding transcription repressor activity, RNA polymerase II-specific"/>
    <property type="evidence" value="ECO:0007669"/>
    <property type="project" value="TreeGrafter"/>
</dbReference>
<dbReference type="SMART" id="SM00868">
    <property type="entry name" value="zf-AD"/>
    <property type="match status" value="1"/>
</dbReference>
<dbReference type="FunFam" id="3.30.160.60:FF:000690">
    <property type="entry name" value="Zinc finger protein 354C"/>
    <property type="match status" value="1"/>
</dbReference>
<feature type="binding site" evidence="12">
    <location>
        <position position="8"/>
    </location>
    <ligand>
        <name>Zn(2+)</name>
        <dbReference type="ChEBI" id="CHEBI:29105"/>
    </ligand>
</feature>
<evidence type="ECO:0000259" key="13">
    <source>
        <dbReference type="PROSITE" id="PS50157"/>
    </source>
</evidence>
<dbReference type="PANTHER" id="PTHR24399">
    <property type="entry name" value="ZINC FINGER AND BTB DOMAIN-CONTAINING"/>
    <property type="match status" value="1"/>
</dbReference>
<reference evidence="16" key="1">
    <citation type="submission" date="2025-08" db="UniProtKB">
        <authorList>
            <consortium name="RefSeq"/>
        </authorList>
    </citation>
    <scope>IDENTIFICATION</scope>
    <source>
        <tissue evidence="16">Gonads</tissue>
    </source>
</reference>